<organism evidence="4 5">
    <name type="scientific">Tortoise ranavirus</name>
    <dbReference type="NCBI Taxonomy" id="1585660"/>
    <lineage>
        <taxon>Viruses</taxon>
        <taxon>Varidnaviria</taxon>
        <taxon>Bamfordvirae</taxon>
        <taxon>Nucleocytoviricota</taxon>
        <taxon>Megaviricetes</taxon>
        <taxon>Pimascovirales</taxon>
        <taxon>Pimascovirales incertae sedis</taxon>
        <taxon>Iridoviridae</taxon>
        <taxon>Alphairidovirinae</taxon>
        <taxon>Ranavirus</taxon>
        <taxon>Ranavirus alytes1</taxon>
        <taxon>Common midwife toad virus</taxon>
    </lineage>
</organism>
<protein>
    <submittedName>
        <fullName evidence="4">CAP10-like LPS modifying protein</fullName>
    </submittedName>
</protein>
<reference evidence="4 5" key="1">
    <citation type="journal article" date="2015" name="PLoS ONE">
        <title>Phylogeny and differentiation of reptilian and amphibian ranaviruses detected in europe.</title>
        <authorList>
            <person name="Stohr A.C."/>
            <person name="Lopez-Bueno A."/>
            <person name="Blahak S."/>
            <person name="Caeiro M.F."/>
            <person name="Rosa G.M."/>
            <person name="Alves de Matos A.P."/>
            <person name="Martel A."/>
            <person name="Alejo A."/>
            <person name="Marschang R.E."/>
        </authorList>
    </citation>
    <scope>NUCLEOTIDE SEQUENCE [LARGE SCALE GENOMIC DNA]</scope>
    <source>
        <strain evidence="4">1</strain>
    </source>
</reference>
<dbReference type="InterPro" id="IPR051091">
    <property type="entry name" value="O-Glucosyltr/Glycosyltrsf_90"/>
</dbReference>
<feature type="domain" description="Glycosyl transferase CAP10" evidence="3">
    <location>
        <begin position="187"/>
        <end position="480"/>
    </location>
</feature>
<name>A0A0D3R3G9_9VIRU</name>
<dbReference type="SMART" id="SM00672">
    <property type="entry name" value="CAP10"/>
    <property type="match status" value="1"/>
</dbReference>
<dbReference type="EMBL" id="KP266743">
    <property type="protein sequence ID" value="AJR29292.1"/>
    <property type="molecule type" value="Genomic_DNA"/>
</dbReference>
<evidence type="ECO:0000259" key="3">
    <source>
        <dbReference type="SMART" id="SM00672"/>
    </source>
</evidence>
<feature type="region of interest" description="Disordered" evidence="2">
    <location>
        <begin position="979"/>
        <end position="1005"/>
    </location>
</feature>
<dbReference type="GO" id="GO:0016740">
    <property type="term" value="F:transferase activity"/>
    <property type="evidence" value="ECO:0007669"/>
    <property type="project" value="UniProtKB-KW"/>
</dbReference>
<dbReference type="PANTHER" id="PTHR12203">
    <property type="entry name" value="KDEL LYS-ASP-GLU-LEU CONTAINING - RELATED"/>
    <property type="match status" value="1"/>
</dbReference>
<accession>A0A0D3R3G9</accession>
<dbReference type="Pfam" id="PF05686">
    <property type="entry name" value="Glyco_transf_90"/>
    <property type="match status" value="1"/>
</dbReference>
<evidence type="ECO:0000256" key="2">
    <source>
        <dbReference type="SAM" id="MobiDB-lite"/>
    </source>
</evidence>
<sequence length="1005" mass="111379">MSGCKTFLFSKDFSSHIAFSTRHQSCGVNHQCLKKMANFLRDVNCETVSEYDGPDASIPEGVWEGYVGHDHAALWHTWSYVYECCKKGTLVQFRGGKLVTFSMFDNPRFSNGAGIDAQKVLDLEDRARELQGYGPVNRRMDVMPVDRWTLNGPLLRYDKRVLEDVGGTRSNRTMVRAQLEALQDERDVPDCDFILNVRDYPLLRRDGTRPYPQVYGKGRRLPKPWARGGPHVPVVSMCSGPTYADIAVPTYECIAHAYTSSGRTLPAGGRFVKTPSADSLPAWKDRKALAVFRGSSTGAGTSTEDNQRLRALQISMSRPDLADVGITKWNLRPRKTERYDGYRIIEPWQFGRKSPYPADAKSMTPEQIAGYKYVLCLWGHAPAFRLARDLSLGSVVLLPSRPPGQEGLDMWHSSVLKPWTHYIPVRGDLSDLEKRIEWCRDNDTECEKIAAAGMEASLNLLGWEGQLDRWMDVLRSVRLECCPGGYDMPPSPSLVSDSMCVRQMASFPRYEDVPQPSSPMPVLPRCSGTLRGWGLAASLGWDLGDAAEVLNVKRSTAVLSKTVFNNLIYRTPHLRYAFGVAASDPESTAAVILSEKLKGAVTMRSWLEDSRAWARSRNVASVLCQVSQALLEAQAAAGTVFGDLSLDTILVVPNPLPEYVYHDGTGGSFGLKLMPGDKWAVVTYGDNTRARIRVLKGDGRKGHLAVVGPQPVYTKLSERKWHDICCLVSCILRTARTSKRPAARALAAAVARAAGVKRPDLDAEALEATPYEAREEPLTRFGPAEFIKGLVREFKLEEGGWVWTEKNENIEKVLRPWERGLPLYPVRLWLSGDRKEAMRACVSSVLKADPPRPVTAAGAHHTFQTYLRTVGADLDSFPEWAAAAAHLKRLWKSPGSLPAGSASLRAPSVPPPCHGPAWALPFGTRTPGEFPSWFDPSCLGDWTEALGQGAPLDLENGPTKAGSDPVAVHSAWETASQLSFEEDEWTESEPRPVRREAHVRANERH</sequence>
<evidence type="ECO:0000313" key="4">
    <source>
        <dbReference type="EMBL" id="AJR29292.1"/>
    </source>
</evidence>
<gene>
    <name evidence="4" type="ORF">ToRV1_ORF61L</name>
</gene>
<evidence type="ECO:0000256" key="1">
    <source>
        <dbReference type="ARBA" id="ARBA00022679"/>
    </source>
</evidence>
<proteinExistence type="predicted"/>
<keyword evidence="1" id="KW-0808">Transferase</keyword>
<dbReference type="PANTHER" id="PTHR12203:SF35">
    <property type="entry name" value="PROTEIN O-GLUCOSYLTRANSFERASE 1"/>
    <property type="match status" value="1"/>
</dbReference>
<evidence type="ECO:0000313" key="5">
    <source>
        <dbReference type="Proteomes" id="UP000113061"/>
    </source>
</evidence>
<dbReference type="Proteomes" id="UP000113061">
    <property type="component" value="Segment"/>
</dbReference>
<dbReference type="InterPro" id="IPR006598">
    <property type="entry name" value="CAP10"/>
</dbReference>
<feature type="compositionally biased region" description="Basic and acidic residues" evidence="2">
    <location>
        <begin position="988"/>
        <end position="1005"/>
    </location>
</feature>